<dbReference type="InterPro" id="IPR011109">
    <property type="entry name" value="DNA_bind_recombinase_dom"/>
</dbReference>
<dbReference type="Pfam" id="PF07508">
    <property type="entry name" value="Recombinase"/>
    <property type="match status" value="1"/>
</dbReference>
<dbReference type="InterPro" id="IPR036162">
    <property type="entry name" value="Resolvase-like_N_sf"/>
</dbReference>
<dbReference type="InterPro" id="IPR006119">
    <property type="entry name" value="Resolv_N"/>
</dbReference>
<dbReference type="SUPFAM" id="SSF53041">
    <property type="entry name" value="Resolvase-like"/>
    <property type="match status" value="1"/>
</dbReference>
<reference evidence="2" key="1">
    <citation type="submission" date="2022-11" db="EMBL/GenBank/DDBJ databases">
        <title>Biodiversity and phylogenetic relationships of bacteria.</title>
        <authorList>
            <person name="Machado R.A.R."/>
            <person name="Bhat A."/>
            <person name="Loulou A."/>
            <person name="Kallel S."/>
        </authorList>
    </citation>
    <scope>NUCLEOTIDE SEQUENCE</scope>
    <source>
        <strain evidence="2">K-TC2</strain>
    </source>
</reference>
<name>A0A9X3ECT1_9HYPH</name>
<dbReference type="Pfam" id="PF13408">
    <property type="entry name" value="Zn_ribbon_recom"/>
    <property type="match status" value="1"/>
</dbReference>
<dbReference type="AlphaFoldDB" id="A0A9X3ECT1"/>
<dbReference type="PANTHER" id="PTHR30461:SF23">
    <property type="entry name" value="DNA RECOMBINASE-RELATED"/>
    <property type="match status" value="1"/>
</dbReference>
<dbReference type="PANTHER" id="PTHR30461">
    <property type="entry name" value="DNA-INVERTASE FROM LAMBDOID PROPHAGE"/>
    <property type="match status" value="1"/>
</dbReference>
<keyword evidence="3" id="KW-1185">Reference proteome</keyword>
<dbReference type="PROSITE" id="PS51737">
    <property type="entry name" value="RECOMBINASE_DNA_BIND"/>
    <property type="match status" value="1"/>
</dbReference>
<organism evidence="2 3">
    <name type="scientific">Kaistia nematophila</name>
    <dbReference type="NCBI Taxonomy" id="2994654"/>
    <lineage>
        <taxon>Bacteria</taxon>
        <taxon>Pseudomonadati</taxon>
        <taxon>Pseudomonadota</taxon>
        <taxon>Alphaproteobacteria</taxon>
        <taxon>Hyphomicrobiales</taxon>
        <taxon>Kaistiaceae</taxon>
        <taxon>Kaistia</taxon>
    </lineage>
</organism>
<dbReference type="InterPro" id="IPR050639">
    <property type="entry name" value="SSR_resolvase"/>
</dbReference>
<gene>
    <name evidence="2" type="ORF">OSH07_15330</name>
</gene>
<proteinExistence type="predicted"/>
<evidence type="ECO:0000313" key="3">
    <source>
        <dbReference type="Proteomes" id="UP001144805"/>
    </source>
</evidence>
<sequence>MQSASSISDQFRICRDHAARLGWTIIEEYSDHAISGSSMLRPGIQALMSDAIAGRFDIVLSEALDRISRDQEDIAGFFKRMMFSSVRMVTLAEGEINQLHIGLKGTMNALFLKDLADKTRRGQRGRVEADRSGGGNCYGYDVVLTLGDADRGKRTINAAEAEVVRRIFRQYAIGQSPMAIASALNAAGVAGPRGGEWSASTINGNRKRGIGILNNELYRGQLIWNRQRFLKDPISGKRIARENPETEWIIRDRPDLRIVSDEEWQTVRDRQESLTREDFGQKPLNARKRAKYLLSGLLVCGECGANYAVSGRDHLQCSRATNKGTCANRRLIRRSKVERAVLDGLRFNLLEMDAFQEFCDTYVRETNRLQASILATIQADEAEIAKIDRDLGRLVDAVLAGTLSDDVVRERSQKLEARKTILADRLAGAKRPPPALHPRMADNYRKQIEEFYEQLQDETAKPEAMAHIRSLVERIEITIRGDEVILDVVGELAGILTIAANEKAPAVKAGAYQVMLVAGTRFELMTFRL</sequence>
<dbReference type="GO" id="GO:0000150">
    <property type="term" value="F:DNA strand exchange activity"/>
    <property type="evidence" value="ECO:0007669"/>
    <property type="project" value="InterPro"/>
</dbReference>
<dbReference type="GO" id="GO:0003677">
    <property type="term" value="F:DNA binding"/>
    <property type="evidence" value="ECO:0007669"/>
    <property type="project" value="InterPro"/>
</dbReference>
<evidence type="ECO:0000313" key="2">
    <source>
        <dbReference type="EMBL" id="MCX5570580.1"/>
    </source>
</evidence>
<dbReference type="Gene3D" id="3.40.50.1390">
    <property type="entry name" value="Resolvase, N-terminal catalytic domain"/>
    <property type="match status" value="1"/>
</dbReference>
<dbReference type="EMBL" id="JAPKNK010000006">
    <property type="protein sequence ID" value="MCX5570580.1"/>
    <property type="molecule type" value="Genomic_DNA"/>
</dbReference>
<dbReference type="SMART" id="SM00857">
    <property type="entry name" value="Resolvase"/>
    <property type="match status" value="1"/>
</dbReference>
<accession>A0A9X3ECT1</accession>
<dbReference type="Proteomes" id="UP001144805">
    <property type="component" value="Unassembled WGS sequence"/>
</dbReference>
<dbReference type="InterPro" id="IPR025827">
    <property type="entry name" value="Zn_ribbon_recom_dom"/>
</dbReference>
<evidence type="ECO:0000259" key="1">
    <source>
        <dbReference type="PROSITE" id="PS51737"/>
    </source>
</evidence>
<feature type="domain" description="Recombinase" evidence="1">
    <location>
        <begin position="137"/>
        <end position="277"/>
    </location>
</feature>
<dbReference type="CDD" id="cd00338">
    <property type="entry name" value="Ser_Recombinase"/>
    <property type="match status" value="1"/>
</dbReference>
<dbReference type="InterPro" id="IPR038109">
    <property type="entry name" value="DNA_bind_recomb_sf"/>
</dbReference>
<comment type="caution">
    <text evidence="2">The sequence shown here is derived from an EMBL/GenBank/DDBJ whole genome shotgun (WGS) entry which is preliminary data.</text>
</comment>
<dbReference type="Gene3D" id="3.90.1750.20">
    <property type="entry name" value="Putative Large Serine Recombinase, Chain B, Domain 2"/>
    <property type="match status" value="1"/>
</dbReference>
<protein>
    <submittedName>
        <fullName evidence="2">Recombinase family protein</fullName>
    </submittedName>
</protein>
<dbReference type="Pfam" id="PF00239">
    <property type="entry name" value="Resolvase"/>
    <property type="match status" value="1"/>
</dbReference>